<keyword evidence="2" id="KW-1185">Reference proteome</keyword>
<gene>
    <name evidence="1" type="ORF">AMTR_s00069p00158880</name>
</gene>
<evidence type="ECO:0000313" key="2">
    <source>
        <dbReference type="Proteomes" id="UP000017836"/>
    </source>
</evidence>
<reference evidence="2" key="1">
    <citation type="journal article" date="2013" name="Science">
        <title>The Amborella genome and the evolution of flowering plants.</title>
        <authorList>
            <consortium name="Amborella Genome Project"/>
        </authorList>
    </citation>
    <scope>NUCLEOTIDE SEQUENCE [LARGE SCALE GENOMIC DNA]</scope>
</reference>
<organism evidence="1 2">
    <name type="scientific">Amborella trichopoda</name>
    <dbReference type="NCBI Taxonomy" id="13333"/>
    <lineage>
        <taxon>Eukaryota</taxon>
        <taxon>Viridiplantae</taxon>
        <taxon>Streptophyta</taxon>
        <taxon>Embryophyta</taxon>
        <taxon>Tracheophyta</taxon>
        <taxon>Spermatophyta</taxon>
        <taxon>Magnoliopsida</taxon>
        <taxon>Amborellales</taxon>
        <taxon>Amborellaceae</taxon>
        <taxon>Amborella</taxon>
    </lineage>
</organism>
<feature type="non-terminal residue" evidence="1">
    <location>
        <position position="162"/>
    </location>
</feature>
<name>U5DG54_AMBTC</name>
<feature type="non-terminal residue" evidence="1">
    <location>
        <position position="1"/>
    </location>
</feature>
<evidence type="ECO:0000313" key="1">
    <source>
        <dbReference type="EMBL" id="ERN19408.1"/>
    </source>
</evidence>
<sequence>FVENGDGDLIEEIVDGDIDMGGILSSWMNRIKMMVDPRGKDSAYEVSSLIRPLYLPPIALKVEVWQAWRGMPGYGSRILLLGVEEKIGSQRESTNLPLPKGKVFLSSGFEGLHLCRKGEEVLSFRQDMAVYPSLLPDVNCPNPDVLKVVSLGKETCHARVPR</sequence>
<accession>U5DG54</accession>
<dbReference type="Proteomes" id="UP000017836">
    <property type="component" value="Unassembled WGS sequence"/>
</dbReference>
<dbReference type="HOGENOM" id="CLU_1648024_0_0_1"/>
<protein>
    <submittedName>
        <fullName evidence="1">Uncharacterized protein</fullName>
    </submittedName>
</protein>
<dbReference type="EMBL" id="KI392069">
    <property type="protein sequence ID" value="ERN19408.1"/>
    <property type="molecule type" value="Genomic_DNA"/>
</dbReference>
<dbReference type="AlphaFoldDB" id="U5DG54"/>
<proteinExistence type="predicted"/>